<dbReference type="AlphaFoldDB" id="A0A8H8S3I2"/>
<accession>A0A8H8S3I2</accession>
<name>A0A8H8S3I2_9HELO</name>
<dbReference type="InterPro" id="IPR021889">
    <property type="entry name" value="DUF3500"/>
</dbReference>
<evidence type="ECO:0000313" key="2">
    <source>
        <dbReference type="Proteomes" id="UP000443090"/>
    </source>
</evidence>
<dbReference type="Proteomes" id="UP000443090">
    <property type="component" value="Unassembled WGS sequence"/>
</dbReference>
<keyword evidence="2" id="KW-1185">Reference proteome</keyword>
<dbReference type="EMBL" id="QGMI01000105">
    <property type="protein sequence ID" value="TVY47198.1"/>
    <property type="molecule type" value="Genomic_DNA"/>
</dbReference>
<dbReference type="PANTHER" id="PTHR37489:SF1">
    <property type="entry name" value="DUF3500 DOMAIN-CONTAINING PROTEIN"/>
    <property type="match status" value="1"/>
</dbReference>
<protein>
    <recommendedName>
        <fullName evidence="3">DUF3500 domain-containing protein</fullName>
    </recommendedName>
</protein>
<reference evidence="1 2" key="1">
    <citation type="submission" date="2018-05" db="EMBL/GenBank/DDBJ databases">
        <title>Genome sequencing and assembly of the regulated plant pathogen Lachnellula willkommii and related sister species for the development of diagnostic species identification markers.</title>
        <authorList>
            <person name="Giroux E."/>
            <person name="Bilodeau G."/>
        </authorList>
    </citation>
    <scope>NUCLEOTIDE SEQUENCE [LARGE SCALE GENOMIC DNA]</scope>
    <source>
        <strain evidence="1 2">CBS 160.35</strain>
    </source>
</reference>
<gene>
    <name evidence="1" type="ORF">LOCC1_G003428</name>
</gene>
<dbReference type="PANTHER" id="PTHR37489">
    <property type="entry name" value="DUF3500 DOMAIN-CONTAINING PROTEIN"/>
    <property type="match status" value="1"/>
</dbReference>
<dbReference type="Pfam" id="PF12006">
    <property type="entry name" value="DUF3500"/>
    <property type="match status" value="1"/>
</dbReference>
<sequence>MTSIYGHQGTKPLGPFKLVTVNTAPERAKRLIGHLVEALKEKYTILHVANVSEIKDVKPTVERFQPDMLVMIITWHCWLQFCASMWTPAQSSEIQSIARSTVPGIKTMAIPQGLQVEKGPDAIVEFLLEKVPLLIESAAAGTAAFRQYLPDLNTPRFQTAKDQDAYQYAEHFQKTQFPPWIYGLTKAWVKLLEEPYKGITTDGNIIPNLFHVQDEGIPIDRIVNSVQNVLNQLTPEQQAKLSYPLNAREWRAWSNPEFLLRPLGLRLEEQPASIATSILAVLETTFSPEGYQKALSAMRINHFLGQLCNMPRVMNALSYNFLLFGEPSLTRPWGWALYGHHLCLSVFLQGPQIFISPAFTGAEPNLIDEGEFAGTQILHREEALGLQLMQGLSAESQMKARTYELLKDPAMALTGDLVSDRWNQDDQRITCGAFRDNRIVPYEGILVSDFTRAEKKLVLDIVEQFMLYLPERARKVRLQQVEALFGETYFSWIGGFGESDAFYYRVQSPVVVVEFDHHSGVFLANREPAKFHTHTVLRMPNQGDYGCALRKGEDMVP</sequence>
<proteinExistence type="predicted"/>
<evidence type="ECO:0008006" key="3">
    <source>
        <dbReference type="Google" id="ProtNLM"/>
    </source>
</evidence>
<comment type="caution">
    <text evidence="1">The sequence shown here is derived from an EMBL/GenBank/DDBJ whole genome shotgun (WGS) entry which is preliminary data.</text>
</comment>
<evidence type="ECO:0000313" key="1">
    <source>
        <dbReference type="EMBL" id="TVY47198.1"/>
    </source>
</evidence>
<organism evidence="1 2">
    <name type="scientific">Lachnellula occidentalis</name>
    <dbReference type="NCBI Taxonomy" id="215460"/>
    <lineage>
        <taxon>Eukaryota</taxon>
        <taxon>Fungi</taxon>
        <taxon>Dikarya</taxon>
        <taxon>Ascomycota</taxon>
        <taxon>Pezizomycotina</taxon>
        <taxon>Leotiomycetes</taxon>
        <taxon>Helotiales</taxon>
        <taxon>Lachnaceae</taxon>
        <taxon>Lachnellula</taxon>
    </lineage>
</organism>
<dbReference type="OrthoDB" id="4539697at2759"/>